<evidence type="ECO:0000313" key="2">
    <source>
        <dbReference type="EMBL" id="EGC32924.1"/>
    </source>
</evidence>
<evidence type="ECO:0000313" key="3">
    <source>
        <dbReference type="Proteomes" id="UP000001064"/>
    </source>
</evidence>
<dbReference type="CDD" id="cd07383">
    <property type="entry name" value="MPP_Dcr2"/>
    <property type="match status" value="1"/>
</dbReference>
<accession>F0ZSY8</accession>
<dbReference type="FunFam" id="3.60.21.10:FF:000172">
    <property type="entry name" value="Predicted protein"/>
    <property type="match status" value="1"/>
</dbReference>
<dbReference type="KEGG" id="dpp:DICPUDRAFT_37528"/>
<keyword evidence="3" id="KW-1185">Reference proteome</keyword>
<dbReference type="PANTHER" id="PTHR32440">
    <property type="entry name" value="PHOSPHATASE DCR2-RELATED-RELATED"/>
    <property type="match status" value="1"/>
</dbReference>
<dbReference type="InParanoid" id="F0ZSY8"/>
<evidence type="ECO:0000259" key="1">
    <source>
        <dbReference type="Pfam" id="PF00149"/>
    </source>
</evidence>
<sequence length="476" mass="54688">MGFFLLVVNCSNNIISNNNNNKKIKNTHHNSKIIYDNKNNVNFKFNKISNNINKNKQQYSGNHNLININKNNKEDYDYLNYKYDVSNSDISENNLDNLYDNLDLESEDYIQIKDKQNSNNLNYNNNNKKSNLKFNKNNKFKIIQFTDLHYGEGENLSWGPEQDINSSRVMNTILDKEKQVDLVIFTGDLITGNNIIDNATLYWEKAIGVVKQRNIPWAIAFGNHDDLASGTNGSREDLMAFDISLGSYSQFGPSQIPGVSNYYLQIFDKDDKYPISMVWVLDSGDVDNRCGHSSRLLREQSRGPSDYQCNTYITKEQVQWYSNTTKYLKQSSLFDHILWSGAFFHIPLQEYMLLWNYDTCHGYNNDSIACQPKNEGLLEEFVNNGDISFISVGHNHGNDFCGTLDSVKMCYGRHSGYGGYGTWERGARVIELSLSSQSETPKVHFNTWITFETGQQVFNQLQHRPNSTGIPQTKCT</sequence>
<dbReference type="GO" id="GO:0016788">
    <property type="term" value="F:hydrolase activity, acting on ester bonds"/>
    <property type="evidence" value="ECO:0000318"/>
    <property type="project" value="GO_Central"/>
</dbReference>
<dbReference type="Pfam" id="PF00149">
    <property type="entry name" value="Metallophos"/>
    <property type="match status" value="1"/>
</dbReference>
<dbReference type="VEuPathDB" id="AmoebaDB:DICPUDRAFT_37528"/>
<name>F0ZSY8_DICPU</name>
<protein>
    <recommendedName>
        <fullName evidence="1">Calcineurin-like phosphoesterase domain-containing protein</fullName>
    </recommendedName>
</protein>
<gene>
    <name evidence="2" type="ORF">DICPUDRAFT_37528</name>
</gene>
<feature type="domain" description="Calcineurin-like phosphoesterase" evidence="1">
    <location>
        <begin position="140"/>
        <end position="397"/>
    </location>
</feature>
<dbReference type="Gene3D" id="3.60.21.10">
    <property type="match status" value="1"/>
</dbReference>
<reference evidence="3" key="1">
    <citation type="journal article" date="2011" name="Genome Biol.">
        <title>Comparative genomics of the social amoebae Dictyostelium discoideum and Dictyostelium purpureum.</title>
        <authorList>
            <consortium name="US DOE Joint Genome Institute (JGI-PGF)"/>
            <person name="Sucgang R."/>
            <person name="Kuo A."/>
            <person name="Tian X."/>
            <person name="Salerno W."/>
            <person name="Parikh A."/>
            <person name="Feasley C.L."/>
            <person name="Dalin E."/>
            <person name="Tu H."/>
            <person name="Huang E."/>
            <person name="Barry K."/>
            <person name="Lindquist E."/>
            <person name="Shapiro H."/>
            <person name="Bruce D."/>
            <person name="Schmutz J."/>
            <person name="Salamov A."/>
            <person name="Fey P."/>
            <person name="Gaudet P."/>
            <person name="Anjard C."/>
            <person name="Babu M.M."/>
            <person name="Basu S."/>
            <person name="Bushmanova Y."/>
            <person name="van der Wel H."/>
            <person name="Katoh-Kurasawa M."/>
            <person name="Dinh C."/>
            <person name="Coutinho P.M."/>
            <person name="Saito T."/>
            <person name="Elias M."/>
            <person name="Schaap P."/>
            <person name="Kay R.R."/>
            <person name="Henrissat B."/>
            <person name="Eichinger L."/>
            <person name="Rivero F."/>
            <person name="Putnam N.H."/>
            <person name="West C.M."/>
            <person name="Loomis W.F."/>
            <person name="Chisholm R.L."/>
            <person name="Shaulsky G."/>
            <person name="Strassmann J.E."/>
            <person name="Queller D.C."/>
            <person name="Kuspa A."/>
            <person name="Grigoriev I.V."/>
        </authorList>
    </citation>
    <scope>NUCLEOTIDE SEQUENCE [LARGE SCALE GENOMIC DNA]</scope>
    <source>
        <strain evidence="3">QSDP1</strain>
    </source>
</reference>
<dbReference type="OMA" id="TYWVPVY"/>
<dbReference type="eggNOG" id="KOG1432">
    <property type="taxonomic scope" value="Eukaryota"/>
</dbReference>
<dbReference type="EMBL" id="GL871166">
    <property type="protein sequence ID" value="EGC32924.1"/>
    <property type="molecule type" value="Genomic_DNA"/>
</dbReference>
<dbReference type="OrthoDB" id="783096at2759"/>
<dbReference type="InterPro" id="IPR004843">
    <property type="entry name" value="Calcineurin-like_PHP"/>
</dbReference>
<proteinExistence type="predicted"/>
<dbReference type="GeneID" id="10507947"/>
<dbReference type="Proteomes" id="UP000001064">
    <property type="component" value="Unassembled WGS sequence"/>
</dbReference>
<dbReference type="AlphaFoldDB" id="F0ZSY8"/>
<dbReference type="RefSeq" id="XP_003290532.1">
    <property type="nucleotide sequence ID" value="XM_003290484.1"/>
</dbReference>
<dbReference type="STRING" id="5786.F0ZSY8"/>
<dbReference type="PANTHER" id="PTHR32440:SF11">
    <property type="entry name" value="METALLOPHOSPHOESTERASE DOMAIN-CONTAINING PROTEIN"/>
    <property type="match status" value="1"/>
</dbReference>
<dbReference type="SUPFAM" id="SSF56300">
    <property type="entry name" value="Metallo-dependent phosphatases"/>
    <property type="match status" value="1"/>
</dbReference>
<organism evidence="2 3">
    <name type="scientific">Dictyostelium purpureum</name>
    <name type="common">Slime mold</name>
    <dbReference type="NCBI Taxonomy" id="5786"/>
    <lineage>
        <taxon>Eukaryota</taxon>
        <taxon>Amoebozoa</taxon>
        <taxon>Evosea</taxon>
        <taxon>Eumycetozoa</taxon>
        <taxon>Dictyostelia</taxon>
        <taxon>Dictyosteliales</taxon>
        <taxon>Dictyosteliaceae</taxon>
        <taxon>Dictyostelium</taxon>
    </lineage>
</organism>
<dbReference type="InterPro" id="IPR029052">
    <property type="entry name" value="Metallo-depent_PP-like"/>
</dbReference>